<accession>Q3SBB0</accession>
<evidence type="ECO:0000313" key="1">
    <source>
        <dbReference type="EMBL" id="AAZ32100.1"/>
    </source>
</evidence>
<proteinExistence type="predicted"/>
<name>Q3SBB0_9EURY</name>
<dbReference type="EMBL" id="DQ078753">
    <property type="protein sequence ID" value="AAZ32100.1"/>
    <property type="molecule type" value="Genomic_DNA"/>
</dbReference>
<organism evidence="1">
    <name type="scientific">uncultured euryarchaeote Alv-FOS5</name>
    <dbReference type="NCBI Taxonomy" id="337891"/>
    <lineage>
        <taxon>Archaea</taxon>
        <taxon>Methanobacteriati</taxon>
        <taxon>Methanobacteriota</taxon>
        <taxon>environmental samples</taxon>
    </lineage>
</organism>
<dbReference type="AlphaFoldDB" id="Q3SBB0"/>
<sequence length="183" mass="20420">MMLMPRRRKTSSISAKYPKKLVMEIKSKRGNVTKRIRLDMGEVKIQPIKNGSFTGIVVRQGDHVHVLRTERPPGVSGEITIRKSLTSDKVIVKSSGIHTISTDGKKFEYIPKDSSVIIKGEGSYKLGIGGLPKSGNGIYPEIELRLRSRSQTRVEGNTKFKINPDTLKKINKHKGKIKSALNQ</sequence>
<reference evidence="1" key="1">
    <citation type="journal article" date="2006" name="FEMS Microbiol. Ecol.">
        <title>Uncultured Archaea in a hydrothermal microbial assemblage: phylogenetic diversity and characterization of a genome fragment from a euryarchaeote.</title>
        <authorList>
            <person name="Moussard H."/>
            <person name="Moreira D."/>
            <person name="Cambon-Bonavita M.A."/>
            <person name="Lopez-Garcia P."/>
            <person name="Jeanthon C."/>
        </authorList>
    </citation>
    <scope>NUCLEOTIDE SEQUENCE</scope>
</reference>
<protein>
    <submittedName>
        <fullName evidence="1">Uncharacterized protein</fullName>
    </submittedName>
</protein>